<dbReference type="PANTHER" id="PTHR33608:SF6">
    <property type="entry name" value="BLL2464 PROTEIN"/>
    <property type="match status" value="1"/>
</dbReference>
<feature type="domain" description="DUF58" evidence="2">
    <location>
        <begin position="257"/>
        <end position="369"/>
    </location>
</feature>
<feature type="compositionally biased region" description="Basic and acidic residues" evidence="1">
    <location>
        <begin position="41"/>
        <end position="58"/>
    </location>
</feature>
<feature type="compositionally biased region" description="Basic and acidic residues" evidence="1">
    <location>
        <begin position="1"/>
        <end position="10"/>
    </location>
</feature>
<name>A0ABD5QTX4_9EURY</name>
<evidence type="ECO:0000313" key="4">
    <source>
        <dbReference type="Proteomes" id="UP001596145"/>
    </source>
</evidence>
<sequence>MTAAERDRVDPATTAASEPDEVVGGDGDPASTDDGTSPAATDREDGGDAARDSPTERRALRAFDTGRWVGVTGVALTLVGIGIALRQPGTVLVGAAAVGYGLYARLGEADEAELAVEREVSDRTPDPGDAVTVTVRARNVGDAPCLDLRLVDGVPPGLEVVAGPARVATALRSGASVTFSYAVRASRGDHEWGTIRAVVRNAAGSRERLTELETPTRLTCTPELAAGGELPLRGLTTVSHGRVPTDVGGSGVEFYATREYRRGDPLKRVDWNRRARTGELATLELREERAATVVLLVDAREPAYVAARPDADTAVEASVEAAGAVFTALLAGGDRVGIAAMSPRDCWLPPGAGTDHAVRGRETLATNPALAPTPSEDRFYRTLWRRRFRRRLPGDAQVLFFTPLVDDVPVDTARRLDAYGHLVTVLSPDPTASASRSTATPGRRLAAVERRERIRTLRGAGIRVVEWGDRSFAAAVAGANGRWSR</sequence>
<evidence type="ECO:0000313" key="3">
    <source>
        <dbReference type="EMBL" id="MFC5135437.1"/>
    </source>
</evidence>
<dbReference type="PANTHER" id="PTHR33608">
    <property type="entry name" value="BLL2464 PROTEIN"/>
    <property type="match status" value="1"/>
</dbReference>
<dbReference type="Pfam" id="PF01882">
    <property type="entry name" value="DUF58"/>
    <property type="match status" value="1"/>
</dbReference>
<gene>
    <name evidence="3" type="ORF">ACFPJA_12005</name>
</gene>
<dbReference type="InterPro" id="IPR002881">
    <property type="entry name" value="DUF58"/>
</dbReference>
<dbReference type="EMBL" id="JBHSKV010000017">
    <property type="protein sequence ID" value="MFC5135437.1"/>
    <property type="molecule type" value="Genomic_DNA"/>
</dbReference>
<feature type="region of interest" description="Disordered" evidence="1">
    <location>
        <begin position="1"/>
        <end position="58"/>
    </location>
</feature>
<dbReference type="Proteomes" id="UP001596145">
    <property type="component" value="Unassembled WGS sequence"/>
</dbReference>
<evidence type="ECO:0000259" key="2">
    <source>
        <dbReference type="Pfam" id="PF01882"/>
    </source>
</evidence>
<protein>
    <submittedName>
        <fullName evidence="3">DUF58 domain-containing protein</fullName>
    </submittedName>
</protein>
<dbReference type="RefSeq" id="WP_122106540.1">
    <property type="nucleotide sequence ID" value="NZ_JBHSKV010000017.1"/>
</dbReference>
<keyword evidence="4" id="KW-1185">Reference proteome</keyword>
<organism evidence="3 4">
    <name type="scientific">Halorubrum glutamatedens</name>
    <dbReference type="NCBI Taxonomy" id="2707018"/>
    <lineage>
        <taxon>Archaea</taxon>
        <taxon>Methanobacteriati</taxon>
        <taxon>Methanobacteriota</taxon>
        <taxon>Stenosarchaea group</taxon>
        <taxon>Halobacteria</taxon>
        <taxon>Halobacteriales</taxon>
        <taxon>Haloferacaceae</taxon>
        <taxon>Halorubrum</taxon>
    </lineage>
</organism>
<evidence type="ECO:0000256" key="1">
    <source>
        <dbReference type="SAM" id="MobiDB-lite"/>
    </source>
</evidence>
<accession>A0ABD5QTX4</accession>
<reference evidence="3 4" key="1">
    <citation type="journal article" date="2019" name="Int. J. Syst. Evol. Microbiol.">
        <title>The Global Catalogue of Microorganisms (GCM) 10K type strain sequencing project: providing services to taxonomists for standard genome sequencing and annotation.</title>
        <authorList>
            <consortium name="The Broad Institute Genomics Platform"/>
            <consortium name="The Broad Institute Genome Sequencing Center for Infectious Disease"/>
            <person name="Wu L."/>
            <person name="Ma J."/>
        </authorList>
    </citation>
    <scope>NUCLEOTIDE SEQUENCE [LARGE SCALE GENOMIC DNA]</scope>
    <source>
        <strain evidence="3 4">CGMCC 1.16026</strain>
    </source>
</reference>
<dbReference type="AlphaFoldDB" id="A0ABD5QTX4"/>
<comment type="caution">
    <text evidence="3">The sequence shown here is derived from an EMBL/GenBank/DDBJ whole genome shotgun (WGS) entry which is preliminary data.</text>
</comment>
<proteinExistence type="predicted"/>